<evidence type="ECO:0000313" key="3">
    <source>
        <dbReference type="EMBL" id="GGF13344.1"/>
    </source>
</evidence>
<dbReference type="PROSITE" id="PS51273">
    <property type="entry name" value="GATASE_TYPE_1"/>
    <property type="match status" value="1"/>
</dbReference>
<comment type="caution">
    <text evidence="3">The sequence shown here is derived from an EMBL/GenBank/DDBJ whole genome shotgun (WGS) entry which is preliminary data.</text>
</comment>
<dbReference type="PANTHER" id="PTHR43418:SF4">
    <property type="entry name" value="MULTIFUNCTIONAL TRYPTOPHAN BIOSYNTHESIS PROTEIN"/>
    <property type="match status" value="1"/>
</dbReference>
<dbReference type="PRINTS" id="PR00099">
    <property type="entry name" value="CPSGATASE"/>
</dbReference>
<dbReference type="PANTHER" id="PTHR43418">
    <property type="entry name" value="MULTIFUNCTIONAL TRYPTOPHAN BIOSYNTHESIS PROTEIN-RELATED"/>
    <property type="match status" value="1"/>
</dbReference>
<reference evidence="4" key="1">
    <citation type="journal article" date="2019" name="Int. J. Syst. Evol. Microbiol.">
        <title>The Global Catalogue of Microorganisms (GCM) 10K type strain sequencing project: providing services to taxonomists for standard genome sequencing and annotation.</title>
        <authorList>
            <consortium name="The Broad Institute Genomics Platform"/>
            <consortium name="The Broad Institute Genome Sequencing Center for Infectious Disease"/>
            <person name="Wu L."/>
            <person name="Ma J."/>
        </authorList>
    </citation>
    <scope>NUCLEOTIDE SEQUENCE [LARGE SCALE GENOMIC DNA]</scope>
    <source>
        <strain evidence="4">CGMCC 1.15197</strain>
    </source>
</reference>
<gene>
    <name evidence="3" type="primary">pabA</name>
    <name evidence="3" type="ORF">GCM10011383_25700</name>
</gene>
<dbReference type="NCBIfam" id="TIGR00566">
    <property type="entry name" value="trpG_papA"/>
    <property type="match status" value="1"/>
</dbReference>
<organism evidence="3 4">
    <name type="scientific">Hymenobacter cavernae</name>
    <dbReference type="NCBI Taxonomy" id="2044852"/>
    <lineage>
        <taxon>Bacteria</taxon>
        <taxon>Pseudomonadati</taxon>
        <taxon>Bacteroidota</taxon>
        <taxon>Cytophagia</taxon>
        <taxon>Cytophagales</taxon>
        <taxon>Hymenobacteraceae</taxon>
        <taxon>Hymenobacter</taxon>
    </lineage>
</organism>
<dbReference type="InterPro" id="IPR050472">
    <property type="entry name" value="Anth_synth/Amidotransfase"/>
</dbReference>
<dbReference type="PRINTS" id="PR00097">
    <property type="entry name" value="ANTSNTHASEII"/>
</dbReference>
<dbReference type="Pfam" id="PF00117">
    <property type="entry name" value="GATase"/>
    <property type="match status" value="1"/>
</dbReference>
<protein>
    <submittedName>
        <fullName evidence="3">Aminodeoxychorismate/anthranilate synthase component II</fullName>
    </submittedName>
</protein>
<keyword evidence="4" id="KW-1185">Reference proteome</keyword>
<dbReference type="PRINTS" id="PR00096">
    <property type="entry name" value="GATASE"/>
</dbReference>
<name>A0ABQ1U995_9BACT</name>
<dbReference type="InterPro" id="IPR017926">
    <property type="entry name" value="GATASE"/>
</dbReference>
<evidence type="ECO:0000256" key="1">
    <source>
        <dbReference type="ARBA" id="ARBA00022962"/>
    </source>
</evidence>
<accession>A0ABQ1U995</accession>
<feature type="domain" description="Glutamine amidotransferase" evidence="2">
    <location>
        <begin position="15"/>
        <end position="199"/>
    </location>
</feature>
<dbReference type="InterPro" id="IPR029062">
    <property type="entry name" value="Class_I_gatase-like"/>
</dbReference>
<dbReference type="InterPro" id="IPR006221">
    <property type="entry name" value="TrpG/PapA_dom"/>
</dbReference>
<dbReference type="Proteomes" id="UP000632273">
    <property type="component" value="Unassembled WGS sequence"/>
</dbReference>
<dbReference type="SUPFAM" id="SSF52317">
    <property type="entry name" value="Class I glutamine amidotransferase-like"/>
    <property type="match status" value="1"/>
</dbReference>
<dbReference type="EMBL" id="BMHT01000004">
    <property type="protein sequence ID" value="GGF13344.1"/>
    <property type="molecule type" value="Genomic_DNA"/>
</dbReference>
<dbReference type="Gene3D" id="3.40.50.880">
    <property type="match status" value="1"/>
</dbReference>
<proteinExistence type="predicted"/>
<evidence type="ECO:0000313" key="4">
    <source>
        <dbReference type="Proteomes" id="UP000632273"/>
    </source>
</evidence>
<sequence>MQIRLTNEPKTMKILVLDNYDSFTYNLVQLLRELGYGDSTDVVRNDKIDLDKVDEYDAILLSPGPGVPSEAGLMPEVIRRYAPTKRMLGVCLGHQGIAESFGGQLYNLPAVLHGIATDADIITGEDRLFHGLPTQFKVGRYHSWVVTPDTMPEELEITARDANGQVLALRHRKYDVRGVQFHPESILTEHGHQMLKNWLEGND</sequence>
<keyword evidence="1" id="KW-0315">Glutamine amidotransferase</keyword>
<evidence type="ECO:0000259" key="2">
    <source>
        <dbReference type="Pfam" id="PF00117"/>
    </source>
</evidence>
<dbReference type="CDD" id="cd01743">
    <property type="entry name" value="GATase1_Anthranilate_Synthase"/>
    <property type="match status" value="1"/>
</dbReference>